<reference evidence="3 4" key="1">
    <citation type="submission" date="2018-04" db="EMBL/GenBank/DDBJ databases">
        <title>Methylobacterium sp. PR1016A genome.</title>
        <authorList>
            <person name="Park W."/>
        </authorList>
    </citation>
    <scope>NUCLEOTIDE SEQUENCE [LARGE SCALE GENOMIC DNA]</scope>
    <source>
        <strain evidence="3 4">PR1016A</strain>
    </source>
</reference>
<dbReference type="GO" id="GO:0003824">
    <property type="term" value="F:catalytic activity"/>
    <property type="evidence" value="ECO:0007669"/>
    <property type="project" value="InterPro"/>
</dbReference>
<proteinExistence type="inferred from homology"/>
<dbReference type="InterPro" id="IPR000120">
    <property type="entry name" value="Amidase"/>
</dbReference>
<dbReference type="Proteomes" id="UP000244755">
    <property type="component" value="Chromosome 1"/>
</dbReference>
<evidence type="ECO:0000256" key="1">
    <source>
        <dbReference type="ARBA" id="ARBA00009199"/>
    </source>
</evidence>
<evidence type="ECO:0000313" key="3">
    <source>
        <dbReference type="EMBL" id="AWB20900.1"/>
    </source>
</evidence>
<accession>A0A2R4WH86</accession>
<dbReference type="Gene3D" id="3.90.1300.10">
    <property type="entry name" value="Amidase signature (AS) domain"/>
    <property type="match status" value="1"/>
</dbReference>
<gene>
    <name evidence="3" type="ORF">DA075_08240</name>
</gene>
<protein>
    <submittedName>
        <fullName evidence="3">Amidase</fullName>
    </submittedName>
</protein>
<dbReference type="RefSeq" id="WP_099952789.1">
    <property type="nucleotide sequence ID" value="NZ_CP028843.1"/>
</dbReference>
<dbReference type="KEGG" id="mee:DA075_08240"/>
<dbReference type="InterPro" id="IPR023631">
    <property type="entry name" value="Amidase_dom"/>
</dbReference>
<dbReference type="Pfam" id="PF01425">
    <property type="entry name" value="Amidase"/>
    <property type="match status" value="1"/>
</dbReference>
<dbReference type="OrthoDB" id="9814821at2"/>
<dbReference type="PANTHER" id="PTHR11895">
    <property type="entry name" value="TRANSAMIDASE"/>
    <property type="match status" value="1"/>
</dbReference>
<feature type="domain" description="Amidase" evidence="2">
    <location>
        <begin position="32"/>
        <end position="452"/>
    </location>
</feature>
<dbReference type="AlphaFoldDB" id="A0A2R4WH86"/>
<name>A0A2R4WH86_9HYPH</name>
<comment type="similarity">
    <text evidence="1">Belongs to the amidase family.</text>
</comment>
<dbReference type="EMBL" id="CP028843">
    <property type="protein sequence ID" value="AWB20900.1"/>
    <property type="molecule type" value="Genomic_DNA"/>
</dbReference>
<dbReference type="InterPro" id="IPR036928">
    <property type="entry name" value="AS_sf"/>
</dbReference>
<dbReference type="PANTHER" id="PTHR11895:SF7">
    <property type="entry name" value="GLUTAMYL-TRNA(GLN) AMIDOTRANSFERASE SUBUNIT A, MITOCHONDRIAL"/>
    <property type="match status" value="1"/>
</dbReference>
<dbReference type="SUPFAM" id="SSF75304">
    <property type="entry name" value="Amidase signature (AS) enzymes"/>
    <property type="match status" value="1"/>
</dbReference>
<organism evidence="3 4">
    <name type="scientific">Methylobacterium currus</name>
    <dbReference type="NCBI Taxonomy" id="2051553"/>
    <lineage>
        <taxon>Bacteria</taxon>
        <taxon>Pseudomonadati</taxon>
        <taxon>Pseudomonadota</taxon>
        <taxon>Alphaproteobacteria</taxon>
        <taxon>Hyphomicrobiales</taxon>
        <taxon>Methylobacteriaceae</taxon>
        <taxon>Methylobacterium</taxon>
    </lineage>
</organism>
<evidence type="ECO:0000259" key="2">
    <source>
        <dbReference type="Pfam" id="PF01425"/>
    </source>
</evidence>
<keyword evidence="4" id="KW-1185">Reference proteome</keyword>
<evidence type="ECO:0000313" key="4">
    <source>
        <dbReference type="Proteomes" id="UP000244755"/>
    </source>
</evidence>
<sequence>MSTEVWSTELWRLSALDLGRLFATGHASPVDALEAAQARAAAWEPHLNAIARENPRARVEAEASAARWRAGTPLSPLDGVPMTVKEFLVTEGLPSTYAEPGEAAASSHDELPVARARRAGLVTLAKTTMPEFAVQGYTASARFGVTRNPWNVALTPGGSTGGGAAATAAGYAPIALGTDGGGSLRRPAAHTGLVGLKSSLGRVPRLGGLPSPLLDFEVAGALTRTVSDSRAVLALLQGADPRVLWSRFAPGSNALCPRPERPLRARYVERIGDAPLDPVIAAASRRALADLEALGVAVEEGGLPFEIAGLNALWPEIGKIGLARLFEADPDLAARASAPYRAMAEEGARAPATRLAAILERVQALRNAASAAFADLDLIVTPAAAAMPWAAEAVYPEVIDGQPVGPRGHAVYSGWVNAAALPALSLPVDPAPDGMPIGLHLVAGFGQDDLLLDLAEALERRRPFADRWPTLPEKTTSEEASR</sequence>